<dbReference type="RefSeq" id="WP_189244170.1">
    <property type="nucleotide sequence ID" value="NZ_BMQP01000088.1"/>
</dbReference>
<protein>
    <recommendedName>
        <fullName evidence="6">Anti-sigma regulatory factor (Ser/Thr protein kinase)</fullName>
    </recommendedName>
</protein>
<gene>
    <name evidence="4" type="ORF">Pro02_76490</name>
</gene>
<dbReference type="InterPro" id="IPR050267">
    <property type="entry name" value="Anti-sigma-factor_SerPK"/>
</dbReference>
<evidence type="ECO:0008006" key="6">
    <source>
        <dbReference type="Google" id="ProtNLM"/>
    </source>
</evidence>
<evidence type="ECO:0000259" key="3">
    <source>
        <dbReference type="Pfam" id="PF14417"/>
    </source>
</evidence>
<feature type="domain" description="Histidine kinase/HSP90-like ATPase" evidence="2">
    <location>
        <begin position="197"/>
        <end position="310"/>
    </location>
</feature>
<reference evidence="4" key="1">
    <citation type="submission" date="2021-01" db="EMBL/GenBank/DDBJ databases">
        <title>Whole genome shotgun sequence of Planobispora rosea NBRC 15558.</title>
        <authorList>
            <person name="Komaki H."/>
            <person name="Tamura T."/>
        </authorList>
    </citation>
    <scope>NUCLEOTIDE SEQUENCE</scope>
    <source>
        <strain evidence="4">NBRC 15558</strain>
    </source>
</reference>
<accession>A0A8J3SAY1</accession>
<dbReference type="Pfam" id="PF14417">
    <property type="entry name" value="MEDS"/>
    <property type="match status" value="1"/>
</dbReference>
<dbReference type="NCBIfam" id="NF041045">
    <property type="entry name" value="RsbA_anti_sig"/>
    <property type="match status" value="1"/>
</dbReference>
<keyword evidence="1" id="KW-0808">Transferase</keyword>
<dbReference type="Gene3D" id="3.30.565.10">
    <property type="entry name" value="Histidine kinase-like ATPase, C-terminal domain"/>
    <property type="match status" value="1"/>
</dbReference>
<dbReference type="AlphaFoldDB" id="A0A8J3SAY1"/>
<organism evidence="4 5">
    <name type="scientific">Planobispora rosea</name>
    <dbReference type="NCBI Taxonomy" id="35762"/>
    <lineage>
        <taxon>Bacteria</taxon>
        <taxon>Bacillati</taxon>
        <taxon>Actinomycetota</taxon>
        <taxon>Actinomycetes</taxon>
        <taxon>Streptosporangiales</taxon>
        <taxon>Streptosporangiaceae</taxon>
        <taxon>Planobispora</taxon>
    </lineage>
</organism>
<dbReference type="GO" id="GO:0004674">
    <property type="term" value="F:protein serine/threonine kinase activity"/>
    <property type="evidence" value="ECO:0007669"/>
    <property type="project" value="UniProtKB-KW"/>
</dbReference>
<dbReference type="Pfam" id="PF13581">
    <property type="entry name" value="HATPase_c_2"/>
    <property type="match status" value="1"/>
</dbReference>
<dbReference type="InterPro" id="IPR047718">
    <property type="entry name" value="RsbA-like_anti_sig"/>
</dbReference>
<evidence type="ECO:0000313" key="4">
    <source>
        <dbReference type="EMBL" id="GIH89241.1"/>
    </source>
</evidence>
<feature type="domain" description="MEDS" evidence="3">
    <location>
        <begin position="10"/>
        <end position="151"/>
    </location>
</feature>
<evidence type="ECO:0000313" key="5">
    <source>
        <dbReference type="Proteomes" id="UP000655044"/>
    </source>
</evidence>
<dbReference type="PANTHER" id="PTHR35526:SF3">
    <property type="entry name" value="ANTI-SIGMA-F FACTOR RSBW"/>
    <property type="match status" value="1"/>
</dbReference>
<dbReference type="SUPFAM" id="SSF55874">
    <property type="entry name" value="ATPase domain of HSP90 chaperone/DNA topoisomerase II/histidine kinase"/>
    <property type="match status" value="1"/>
</dbReference>
<evidence type="ECO:0000256" key="1">
    <source>
        <dbReference type="ARBA" id="ARBA00022527"/>
    </source>
</evidence>
<comment type="caution">
    <text evidence="4">The sequence shown here is derived from an EMBL/GenBank/DDBJ whole genome shotgun (WGS) entry which is preliminary data.</text>
</comment>
<dbReference type="EMBL" id="BOOI01000119">
    <property type="protein sequence ID" value="GIH89241.1"/>
    <property type="molecule type" value="Genomic_DNA"/>
</dbReference>
<evidence type="ECO:0000259" key="2">
    <source>
        <dbReference type="Pfam" id="PF13581"/>
    </source>
</evidence>
<dbReference type="InterPro" id="IPR003594">
    <property type="entry name" value="HATPase_dom"/>
</dbReference>
<dbReference type="InterPro" id="IPR025847">
    <property type="entry name" value="MEDS_domain"/>
</dbReference>
<dbReference type="Proteomes" id="UP000655044">
    <property type="component" value="Unassembled WGS sequence"/>
</dbReference>
<dbReference type="PANTHER" id="PTHR35526">
    <property type="entry name" value="ANTI-SIGMA-F FACTOR RSBW-RELATED"/>
    <property type="match status" value="1"/>
</dbReference>
<keyword evidence="1" id="KW-0723">Serine/threonine-protein kinase</keyword>
<sequence length="374" mass="40988">MTDNAESYLHYLVRYGSQRELLDTVIPHLRRGLDAGQAVVLVCRDDINRLLSGALGAPVASLGSGELYTRPAAAVAAYRRMVLGYLDDGFERVQVAAEVDFGERPGLGEKGIGFEAVVNVAMDGYPVSGICLYDARTLSDAVSAELTHTHPLVLTPGGPVTNPQYDSPVEVLRRTARAGPPVAEPDPPTYDLPGLTDTAYLQSLRAHLRARLSSDRLPTILKADIIAAIGEVAANGLRHGRAPVRIRIWIRDDCVVCTVTDQGSGFDGLLAGYESPRTGPRQTGTGLWLVRQLCDELATGHTADGFTVRLAVQLRPYHHPVMLHGAHARAEVARTRTERARRRADQIQRELQERWNRQDLRVHRGVRGKPGDRR</sequence>
<dbReference type="InterPro" id="IPR036890">
    <property type="entry name" value="HATPase_C_sf"/>
</dbReference>
<dbReference type="CDD" id="cd16936">
    <property type="entry name" value="HATPase_RsbW-like"/>
    <property type="match status" value="1"/>
</dbReference>
<keyword evidence="1" id="KW-0418">Kinase</keyword>
<keyword evidence="5" id="KW-1185">Reference proteome</keyword>
<name>A0A8J3SAY1_PLARO</name>
<proteinExistence type="predicted"/>